<dbReference type="EMBL" id="UHEF01000001">
    <property type="protein sequence ID" value="SUM90118.1"/>
    <property type="molecule type" value="Genomic_DNA"/>
</dbReference>
<accession>A0A7Z7VXW6</accession>
<evidence type="ECO:0000313" key="2">
    <source>
        <dbReference type="EMBL" id="CAD7360523.1"/>
    </source>
</evidence>
<reference evidence="3 6" key="1">
    <citation type="submission" date="2018-01" db="EMBL/GenBank/DDBJ databases">
        <title>Complete genome sequence of Staphylococcus Scheliferi isolated from human.</title>
        <authorList>
            <person name="Abouelkhair M.A."/>
            <person name="Bemis D.A."/>
            <person name="Kania S.A."/>
        </authorList>
    </citation>
    <scope>NUCLEOTIDE SEQUENCE [LARGE SCALE GENOMIC DNA]</scope>
    <source>
        <strain evidence="3 6">ATCC 43808</strain>
    </source>
</reference>
<evidence type="ECO:0000313" key="6">
    <source>
        <dbReference type="Proteomes" id="UP000572988"/>
    </source>
</evidence>
<dbReference type="InterPro" id="IPR016040">
    <property type="entry name" value="NAD(P)-bd_dom"/>
</dbReference>
<gene>
    <name evidence="3" type="ORF">C1O36_08555</name>
    <name evidence="4" type="ORF">NCTC12218_02200</name>
</gene>
<proteinExistence type="predicted"/>
<dbReference type="GeneID" id="93790840"/>
<dbReference type="AlphaFoldDB" id="A0A7Z7VXW6"/>
<dbReference type="Proteomes" id="UP000572988">
    <property type="component" value="Unassembled WGS sequence"/>
</dbReference>
<dbReference type="SUPFAM" id="SSF51735">
    <property type="entry name" value="NAD(P)-binding Rossmann-fold domains"/>
    <property type="match status" value="1"/>
</dbReference>
<reference evidence="2 5" key="3">
    <citation type="submission" date="2020-11" db="EMBL/GenBank/DDBJ databases">
        <authorList>
            <consortium name="Pathogen Informatics"/>
        </authorList>
    </citation>
    <scope>NUCLEOTIDE SEQUENCE [LARGE SCALE GENOMIC DNA]</scope>
    <source>
        <strain evidence="2 5">NCTC12218</strain>
    </source>
</reference>
<dbReference type="PANTHER" id="PTHR15020:SF50">
    <property type="entry name" value="UPF0659 PROTEIN YMR090W"/>
    <property type="match status" value="1"/>
</dbReference>
<evidence type="ECO:0000313" key="4">
    <source>
        <dbReference type="EMBL" id="SUM90118.1"/>
    </source>
</evidence>
<dbReference type="InterPro" id="IPR036291">
    <property type="entry name" value="NAD(P)-bd_dom_sf"/>
</dbReference>
<dbReference type="Gene3D" id="3.40.50.720">
    <property type="entry name" value="NAD(P)-binding Rossmann-like Domain"/>
    <property type="match status" value="1"/>
</dbReference>
<evidence type="ECO:0000313" key="5">
    <source>
        <dbReference type="Proteomes" id="UP000264146"/>
    </source>
</evidence>
<dbReference type="Pfam" id="PF13460">
    <property type="entry name" value="NAD_binding_10"/>
    <property type="match status" value="1"/>
</dbReference>
<dbReference type="Proteomes" id="UP000264146">
    <property type="component" value="Chromosome"/>
</dbReference>
<protein>
    <submittedName>
        <fullName evidence="3">NAD(P)-dependent oxidoreductase</fullName>
    </submittedName>
    <submittedName>
        <fullName evidence="4">Oxidoreductase ylbE</fullName>
    </submittedName>
</protein>
<keyword evidence="6" id="KW-1185">Reference proteome</keyword>
<name>A0A7Z7VXW6_STASC</name>
<organism evidence="4">
    <name type="scientific">Staphylococcus schleiferi</name>
    <dbReference type="NCBI Taxonomy" id="1295"/>
    <lineage>
        <taxon>Bacteria</taxon>
        <taxon>Bacillati</taxon>
        <taxon>Bacillota</taxon>
        <taxon>Bacilli</taxon>
        <taxon>Bacillales</taxon>
        <taxon>Staphylococcaceae</taxon>
        <taxon>Staphylococcus</taxon>
    </lineage>
</organism>
<dbReference type="RefSeq" id="WP_016424415.1">
    <property type="nucleotide sequence ID" value="NZ_CABKRV010000001.1"/>
</dbReference>
<dbReference type="EMBL" id="LR962863">
    <property type="protein sequence ID" value="CAD7360523.1"/>
    <property type="molecule type" value="Genomic_DNA"/>
</dbReference>
<dbReference type="PANTHER" id="PTHR15020">
    <property type="entry name" value="FLAVIN REDUCTASE-RELATED"/>
    <property type="match status" value="1"/>
</dbReference>
<reference evidence="4" key="2">
    <citation type="submission" date="2018-06" db="EMBL/GenBank/DDBJ databases">
        <authorList>
            <consortium name="Pathogen Informatics"/>
            <person name="Doyle S."/>
        </authorList>
    </citation>
    <scope>NUCLEOTIDE SEQUENCE [LARGE SCALE GENOMIC DNA]</scope>
    <source>
        <strain evidence="4">NCTC12218</strain>
    </source>
</reference>
<evidence type="ECO:0000313" key="3">
    <source>
        <dbReference type="EMBL" id="NHA34561.1"/>
    </source>
</evidence>
<evidence type="ECO:0000259" key="1">
    <source>
        <dbReference type="Pfam" id="PF13460"/>
    </source>
</evidence>
<sequence>MSQLIIGANGGVGKHLVNKLKAQNVDFTAGVRKESQVDALKNDNVSAIYVDVENQSIDELSETFKNFDQVLFSVGSGPNTGDDKTIIVDLDGAVKAIKASEQADVKHFIMVSTFDSRREAFDESGDLKPYTIAKHYADDYLRRTNLKYTIVHPGGLTNDKGTSKFTIASNVRGKGPIKITREDVAEVLAEVVVNDALHGKEFQIINGDASLSDAVATFLEEK</sequence>
<dbReference type="EMBL" id="POVK01000028">
    <property type="protein sequence ID" value="NHA34561.1"/>
    <property type="molecule type" value="Genomic_DNA"/>
</dbReference>
<feature type="domain" description="NAD(P)-binding" evidence="1">
    <location>
        <begin position="7"/>
        <end position="194"/>
    </location>
</feature>